<accession>A0ACB9L3A7</accession>
<evidence type="ECO:0000313" key="1">
    <source>
        <dbReference type="EMBL" id="KAI4304137.1"/>
    </source>
</evidence>
<reference evidence="2" key="1">
    <citation type="journal article" date="2023" name="Front. Plant Sci.">
        <title>Chromosomal-level genome assembly of Melastoma candidum provides insights into trichome evolution.</title>
        <authorList>
            <person name="Zhong Y."/>
            <person name="Wu W."/>
            <person name="Sun C."/>
            <person name="Zou P."/>
            <person name="Liu Y."/>
            <person name="Dai S."/>
            <person name="Zhou R."/>
        </authorList>
    </citation>
    <scope>NUCLEOTIDE SEQUENCE [LARGE SCALE GENOMIC DNA]</scope>
</reference>
<organism evidence="1 2">
    <name type="scientific">Melastoma candidum</name>
    <dbReference type="NCBI Taxonomy" id="119954"/>
    <lineage>
        <taxon>Eukaryota</taxon>
        <taxon>Viridiplantae</taxon>
        <taxon>Streptophyta</taxon>
        <taxon>Embryophyta</taxon>
        <taxon>Tracheophyta</taxon>
        <taxon>Spermatophyta</taxon>
        <taxon>Magnoliopsida</taxon>
        <taxon>eudicotyledons</taxon>
        <taxon>Gunneridae</taxon>
        <taxon>Pentapetalae</taxon>
        <taxon>rosids</taxon>
        <taxon>malvids</taxon>
        <taxon>Myrtales</taxon>
        <taxon>Melastomataceae</taxon>
        <taxon>Melastomatoideae</taxon>
        <taxon>Melastomateae</taxon>
        <taxon>Melastoma</taxon>
    </lineage>
</organism>
<dbReference type="EMBL" id="CM042891">
    <property type="protein sequence ID" value="KAI4304137.1"/>
    <property type="molecule type" value="Genomic_DNA"/>
</dbReference>
<keyword evidence="2" id="KW-1185">Reference proteome</keyword>
<protein>
    <submittedName>
        <fullName evidence="1">Uncharacterized protein</fullName>
    </submittedName>
</protein>
<name>A0ACB9L3A7_9MYRT</name>
<proteinExistence type="predicted"/>
<dbReference type="Proteomes" id="UP001057402">
    <property type="component" value="Chromosome 12"/>
</dbReference>
<evidence type="ECO:0000313" key="2">
    <source>
        <dbReference type="Proteomes" id="UP001057402"/>
    </source>
</evidence>
<comment type="caution">
    <text evidence="1">The sequence shown here is derived from an EMBL/GenBank/DDBJ whole genome shotgun (WGS) entry which is preliminary data.</text>
</comment>
<sequence length="199" mass="21736">MESITTTSFTSVQLRPRPSTTSSAPRLSLCTMNLGRLDISGKGWNLSLICSNPFKKAPRSVFGRVHAAGSGLETSIADASDSSITLRKAKVSVESQTENQIELRVDVIGEETDRVFGQVLTNLARTAPPIPEFRRQKGGKTTKVPRDFLLQILGEERVTKFVIQEIVTSTVANYVKTEKLTVKDNKVIVDQVQAEAASS</sequence>
<gene>
    <name evidence="1" type="ORF">MLD38_039688</name>
</gene>